<reference evidence="4" key="1">
    <citation type="journal article" date="2021" name="Genome Biol. Evol.">
        <title>The assembled and annotated genome of the fairy-ring fungus Marasmius oreades.</title>
        <authorList>
            <person name="Hiltunen M."/>
            <person name="Ament-Velasquez S.L."/>
            <person name="Johannesson H."/>
        </authorList>
    </citation>
    <scope>NUCLEOTIDE SEQUENCE</scope>
    <source>
        <strain evidence="4">03SP1</strain>
    </source>
</reference>
<dbReference type="Proteomes" id="UP001049176">
    <property type="component" value="Chromosome 2"/>
</dbReference>
<evidence type="ECO:0000313" key="4">
    <source>
        <dbReference type="EMBL" id="KAG7098023.1"/>
    </source>
</evidence>
<feature type="region of interest" description="Disordered" evidence="1">
    <location>
        <begin position="219"/>
        <end position="254"/>
    </location>
</feature>
<evidence type="ECO:0000256" key="2">
    <source>
        <dbReference type="SAM" id="Phobius"/>
    </source>
</evidence>
<dbReference type="OrthoDB" id="10376855at2759"/>
<dbReference type="GeneID" id="66074404"/>
<dbReference type="EMBL" id="CM032182">
    <property type="protein sequence ID" value="KAG7098023.1"/>
    <property type="molecule type" value="Genomic_DNA"/>
</dbReference>
<keyword evidence="2" id="KW-0812">Transmembrane</keyword>
<keyword evidence="3" id="KW-0732">Signal</keyword>
<organism evidence="4 5">
    <name type="scientific">Marasmius oreades</name>
    <name type="common">fairy-ring Marasmius</name>
    <dbReference type="NCBI Taxonomy" id="181124"/>
    <lineage>
        <taxon>Eukaryota</taxon>
        <taxon>Fungi</taxon>
        <taxon>Dikarya</taxon>
        <taxon>Basidiomycota</taxon>
        <taxon>Agaricomycotina</taxon>
        <taxon>Agaricomycetes</taxon>
        <taxon>Agaricomycetidae</taxon>
        <taxon>Agaricales</taxon>
        <taxon>Marasmiineae</taxon>
        <taxon>Marasmiaceae</taxon>
        <taxon>Marasmius</taxon>
    </lineage>
</organism>
<protein>
    <submittedName>
        <fullName evidence="4">Uncharacterized protein</fullName>
    </submittedName>
</protein>
<feature type="transmembrane region" description="Helical" evidence="2">
    <location>
        <begin position="163"/>
        <end position="186"/>
    </location>
</feature>
<dbReference type="AlphaFoldDB" id="A0A9P8AE10"/>
<keyword evidence="2" id="KW-1133">Transmembrane helix</keyword>
<evidence type="ECO:0000256" key="1">
    <source>
        <dbReference type="SAM" id="MobiDB-lite"/>
    </source>
</evidence>
<feature type="signal peptide" evidence="3">
    <location>
        <begin position="1"/>
        <end position="22"/>
    </location>
</feature>
<comment type="caution">
    <text evidence="4">The sequence shown here is derived from an EMBL/GenBank/DDBJ whole genome shotgun (WGS) entry which is preliminary data.</text>
</comment>
<name>A0A9P8AE10_9AGAR</name>
<keyword evidence="2" id="KW-0472">Membrane</keyword>
<dbReference type="RefSeq" id="XP_043014493.1">
    <property type="nucleotide sequence ID" value="XM_043149885.1"/>
</dbReference>
<evidence type="ECO:0000313" key="5">
    <source>
        <dbReference type="Proteomes" id="UP001049176"/>
    </source>
</evidence>
<sequence>MNLWNFHPTAFILLPLLPLVRSFTLTNIPSVIPVSEPFTVDWTSDPTVDPVNITVIVYDATRTPACSASDISHYELAAMAKDVSSGEGQISFTAPHSGKYILCAFSVSNSLDPRSANGQSLFNSTVVPATLVAQTVTVTASPTATNTNSVTNSAPQRNPHDGAIIGGTLGGFIALLIAIILALFWFGRYRIVSVSRYGQKSLSREDIIESERRAVENFTHGGGYPVRRVQPDGQGWTASDERPPSYDSVHGAQE</sequence>
<accession>A0A9P8AE10</accession>
<proteinExistence type="predicted"/>
<feature type="chain" id="PRO_5040235904" evidence="3">
    <location>
        <begin position="23"/>
        <end position="254"/>
    </location>
</feature>
<keyword evidence="5" id="KW-1185">Reference proteome</keyword>
<dbReference type="KEGG" id="more:E1B28_005328"/>
<gene>
    <name evidence="4" type="ORF">E1B28_005328</name>
</gene>
<evidence type="ECO:0000256" key="3">
    <source>
        <dbReference type="SAM" id="SignalP"/>
    </source>
</evidence>